<reference evidence="1 2" key="1">
    <citation type="submission" date="2012-06" db="EMBL/GenBank/DDBJ databases">
        <title>Finished chromosome of genome of Crinalium epipsammum PCC 9333.</title>
        <authorList>
            <consortium name="US DOE Joint Genome Institute"/>
            <person name="Gugger M."/>
            <person name="Coursin T."/>
            <person name="Rippka R."/>
            <person name="Tandeau De Marsac N."/>
            <person name="Huntemann M."/>
            <person name="Wei C.-L."/>
            <person name="Han J."/>
            <person name="Detter J.C."/>
            <person name="Han C."/>
            <person name="Tapia R."/>
            <person name="Davenport K."/>
            <person name="Daligault H."/>
            <person name="Erkkila T."/>
            <person name="Gu W."/>
            <person name="Munk A.C.C."/>
            <person name="Teshima H."/>
            <person name="Xu Y."/>
            <person name="Chain P."/>
            <person name="Chen A."/>
            <person name="Krypides N."/>
            <person name="Mavromatis K."/>
            <person name="Markowitz V."/>
            <person name="Szeto E."/>
            <person name="Ivanova N."/>
            <person name="Mikhailova N."/>
            <person name="Ovchinnikova G."/>
            <person name="Pagani I."/>
            <person name="Pati A."/>
            <person name="Goodwin L."/>
            <person name="Peters L."/>
            <person name="Pitluck S."/>
            <person name="Woyke T."/>
            <person name="Kerfeld C."/>
        </authorList>
    </citation>
    <scope>NUCLEOTIDE SEQUENCE [LARGE SCALE GENOMIC DNA]</scope>
    <source>
        <strain evidence="1 2">PCC 9333</strain>
    </source>
</reference>
<name>K9VTI0_9CYAN</name>
<keyword evidence="2" id="KW-1185">Reference proteome</keyword>
<organism evidence="1 2">
    <name type="scientific">Crinalium epipsammum PCC 9333</name>
    <dbReference type="NCBI Taxonomy" id="1173022"/>
    <lineage>
        <taxon>Bacteria</taxon>
        <taxon>Bacillati</taxon>
        <taxon>Cyanobacteriota</taxon>
        <taxon>Cyanophyceae</taxon>
        <taxon>Gomontiellales</taxon>
        <taxon>Gomontiellaceae</taxon>
        <taxon>Crinalium</taxon>
    </lineage>
</organism>
<gene>
    <name evidence="1" type="ORF">Cri9333_0254</name>
</gene>
<evidence type="ECO:0000313" key="2">
    <source>
        <dbReference type="Proteomes" id="UP000010472"/>
    </source>
</evidence>
<dbReference type="KEGG" id="cep:Cri9333_0254"/>
<dbReference type="HOGENOM" id="CLU_2521965_0_0_3"/>
<dbReference type="RefSeq" id="WP_015201390.1">
    <property type="nucleotide sequence ID" value="NC_019753.1"/>
</dbReference>
<proteinExistence type="predicted"/>
<dbReference type="AlphaFoldDB" id="K9VTI0"/>
<dbReference type="Proteomes" id="UP000010472">
    <property type="component" value="Chromosome"/>
</dbReference>
<dbReference type="EMBL" id="CP003620">
    <property type="protein sequence ID" value="AFZ11246.1"/>
    <property type="molecule type" value="Genomic_DNA"/>
</dbReference>
<accession>K9VTI0</accession>
<protein>
    <submittedName>
        <fullName evidence="1">Uncharacterized protein</fullName>
    </submittedName>
</protein>
<evidence type="ECO:0000313" key="1">
    <source>
        <dbReference type="EMBL" id="AFZ11246.1"/>
    </source>
</evidence>
<sequence length="84" mass="10036">MEVNNTEVDNFIQLVNLRKSNHDLLEEVRKLASAIEKLQLALEYFQYQVEQEQLKQMQIDFQHEVKSRNLEADFKETLARLDLD</sequence>